<proteinExistence type="predicted"/>
<evidence type="ECO:0000313" key="1">
    <source>
        <dbReference type="EMBL" id="JAE33712.1"/>
    </source>
</evidence>
<sequence length="122" mass="14357">MASTAIGKFWKSFLCMYAYILICLPARRYLPLKFQRRQGALNVATLRLVCWRRLHRSPRLPALRFLEKWSHRSRTAGGSVLLAQGKWLLQLLWPDHRFLYSFGETSYALMVFQPTSHRIFLG</sequence>
<accession>A0A0A9HAE4</accession>
<name>A0A0A9HAE4_ARUDO</name>
<reference evidence="1" key="2">
    <citation type="journal article" date="2015" name="Data Brief">
        <title>Shoot transcriptome of the giant reed, Arundo donax.</title>
        <authorList>
            <person name="Barrero R.A."/>
            <person name="Guerrero F.D."/>
            <person name="Moolhuijzen P."/>
            <person name="Goolsby J.A."/>
            <person name="Tidwell J."/>
            <person name="Bellgard S.E."/>
            <person name="Bellgard M.I."/>
        </authorList>
    </citation>
    <scope>NUCLEOTIDE SEQUENCE</scope>
    <source>
        <tissue evidence="1">Shoot tissue taken approximately 20 cm above the soil surface</tissue>
    </source>
</reference>
<organism evidence="1">
    <name type="scientific">Arundo donax</name>
    <name type="common">Giant reed</name>
    <name type="synonym">Donax arundinaceus</name>
    <dbReference type="NCBI Taxonomy" id="35708"/>
    <lineage>
        <taxon>Eukaryota</taxon>
        <taxon>Viridiplantae</taxon>
        <taxon>Streptophyta</taxon>
        <taxon>Embryophyta</taxon>
        <taxon>Tracheophyta</taxon>
        <taxon>Spermatophyta</taxon>
        <taxon>Magnoliopsida</taxon>
        <taxon>Liliopsida</taxon>
        <taxon>Poales</taxon>
        <taxon>Poaceae</taxon>
        <taxon>PACMAD clade</taxon>
        <taxon>Arundinoideae</taxon>
        <taxon>Arundineae</taxon>
        <taxon>Arundo</taxon>
    </lineage>
</organism>
<reference evidence="1" key="1">
    <citation type="submission" date="2014-09" db="EMBL/GenBank/DDBJ databases">
        <authorList>
            <person name="Magalhaes I.L.F."/>
            <person name="Oliveira U."/>
            <person name="Santos F.R."/>
            <person name="Vidigal T.H.D.A."/>
            <person name="Brescovit A.D."/>
            <person name="Santos A.J."/>
        </authorList>
    </citation>
    <scope>NUCLEOTIDE SEQUENCE</scope>
    <source>
        <tissue evidence="1">Shoot tissue taken approximately 20 cm above the soil surface</tissue>
    </source>
</reference>
<protein>
    <submittedName>
        <fullName evidence="1">Uncharacterized protein</fullName>
    </submittedName>
</protein>
<dbReference type="AlphaFoldDB" id="A0A0A9HAE4"/>
<dbReference type="EMBL" id="GBRH01164184">
    <property type="protein sequence ID" value="JAE33712.1"/>
    <property type="molecule type" value="Transcribed_RNA"/>
</dbReference>